<evidence type="ECO:0000259" key="1">
    <source>
        <dbReference type="Pfam" id="PF08874"/>
    </source>
</evidence>
<dbReference type="InterPro" id="IPR014973">
    <property type="entry name" value="DUF1835"/>
</dbReference>
<reference evidence="2" key="1">
    <citation type="submission" date="2018-06" db="EMBL/GenBank/DDBJ databases">
        <authorList>
            <person name="Zhirakovskaya E."/>
        </authorList>
    </citation>
    <scope>NUCLEOTIDE SEQUENCE</scope>
</reference>
<dbReference type="AlphaFoldDB" id="A0A3B0RDT0"/>
<organism evidence="2">
    <name type="scientific">hydrothermal vent metagenome</name>
    <dbReference type="NCBI Taxonomy" id="652676"/>
    <lineage>
        <taxon>unclassified sequences</taxon>
        <taxon>metagenomes</taxon>
        <taxon>ecological metagenomes</taxon>
    </lineage>
</organism>
<dbReference type="EMBL" id="UOEB01000307">
    <property type="protein sequence ID" value="VAV86228.1"/>
    <property type="molecule type" value="Genomic_DNA"/>
</dbReference>
<protein>
    <recommendedName>
        <fullName evidence="1">DUF1835 domain-containing protein</fullName>
    </recommendedName>
</protein>
<proteinExistence type="predicted"/>
<sequence>MDILHITNGSSLTNHLQDLNITRDILTWHEMLCEGPTVKKLDSDAFINARKSFLNTTYNIEIDIEEYKKEIDKLNHTNNYSEIVLWFEYDLFCHINMIAVISLLLQKQITLPIYLVCSGRVKTSKDLKGLSELSPEQLRQHYKDKILLTKEDLELAKTLWDIYCGTDHNLLKPFIVTSSSFKYMSNCLKAHLKRFPDSKNGLSALEQNILDIVKSNTIKSKHHLLGYALNYQGYYGYGDIQFERMIENLSIFFFEDENSITLNRKGHDALMSQTNFAEAVNNDIYLGGVNRLDYQFDKLQNKLVKSHSNVH</sequence>
<name>A0A3B0RDT0_9ZZZZ</name>
<feature type="domain" description="DUF1835" evidence="1">
    <location>
        <begin position="9"/>
        <end position="110"/>
    </location>
</feature>
<accession>A0A3B0RDT0</accession>
<evidence type="ECO:0000313" key="2">
    <source>
        <dbReference type="EMBL" id="VAV86228.1"/>
    </source>
</evidence>
<gene>
    <name evidence="2" type="ORF">MNBD_BACTEROID02-880</name>
</gene>
<dbReference type="Pfam" id="PF08874">
    <property type="entry name" value="DUF1835"/>
    <property type="match status" value="1"/>
</dbReference>